<dbReference type="GO" id="GO:0016853">
    <property type="term" value="F:isomerase activity"/>
    <property type="evidence" value="ECO:0007669"/>
    <property type="project" value="UniProtKB-KW"/>
</dbReference>
<evidence type="ECO:0000259" key="1">
    <source>
        <dbReference type="Pfam" id="PF11716"/>
    </source>
</evidence>
<dbReference type="AlphaFoldDB" id="A0A7C9RR57"/>
<keyword evidence="2" id="KW-0413">Isomerase</keyword>
<comment type="caution">
    <text evidence="2">The sequence shown here is derived from an EMBL/GenBank/DDBJ whole genome shotgun (WGS) entry which is preliminary data.</text>
</comment>
<dbReference type="Pfam" id="PF11716">
    <property type="entry name" value="MDMPI_N"/>
    <property type="match status" value="1"/>
</dbReference>
<evidence type="ECO:0000313" key="2">
    <source>
        <dbReference type="EMBL" id="NGY60910.1"/>
    </source>
</evidence>
<dbReference type="Gene3D" id="1.20.120.450">
    <property type="entry name" value="dinb family like domain"/>
    <property type="match status" value="1"/>
</dbReference>
<feature type="domain" description="Mycothiol-dependent maleylpyruvate isomerase metal-binding" evidence="1">
    <location>
        <begin position="13"/>
        <end position="101"/>
    </location>
</feature>
<dbReference type="InterPro" id="IPR017517">
    <property type="entry name" value="Maleyloyr_isom"/>
</dbReference>
<proteinExistence type="predicted"/>
<dbReference type="Proteomes" id="UP000481360">
    <property type="component" value="Unassembled WGS sequence"/>
</dbReference>
<keyword evidence="3" id="KW-1185">Reference proteome</keyword>
<accession>A0A7C9RR57</accession>
<keyword evidence="2" id="KW-0670">Pyruvate</keyword>
<dbReference type="InterPro" id="IPR024344">
    <property type="entry name" value="MDMPI_metal-binding"/>
</dbReference>
<dbReference type="RefSeq" id="WP_166046876.1">
    <property type="nucleotide sequence ID" value="NZ_JAAMPJ010000004.1"/>
</dbReference>
<evidence type="ECO:0000313" key="3">
    <source>
        <dbReference type="Proteomes" id="UP000481360"/>
    </source>
</evidence>
<organism evidence="2 3">
    <name type="scientific">Lentzea alba</name>
    <dbReference type="NCBI Taxonomy" id="2714351"/>
    <lineage>
        <taxon>Bacteria</taxon>
        <taxon>Bacillati</taxon>
        <taxon>Actinomycetota</taxon>
        <taxon>Actinomycetes</taxon>
        <taxon>Pseudonocardiales</taxon>
        <taxon>Pseudonocardiaceae</taxon>
        <taxon>Lentzea</taxon>
    </lineage>
</organism>
<dbReference type="InterPro" id="IPR034660">
    <property type="entry name" value="DinB/YfiT-like"/>
</dbReference>
<dbReference type="NCBIfam" id="TIGR03083">
    <property type="entry name" value="maleylpyruvate isomerase family mycothiol-dependent enzyme"/>
    <property type="match status" value="1"/>
</dbReference>
<name>A0A7C9RR57_9PSEU</name>
<dbReference type="EMBL" id="JAAMPJ010000004">
    <property type="protein sequence ID" value="NGY60910.1"/>
    <property type="molecule type" value="Genomic_DNA"/>
</dbReference>
<sequence length="203" mass="21945">MDDTQMWQTIDSERALTADLLAGLTDVEWTYPSLCAGWTVREVAAHLTLGHRIGLGGVIREYAKARGSFNRVVDQTARAEAARRSTGELVAELRGAVGVRKLALGQSLKNAMMDVMVHTQDIALPLGIERHMPIEAAVVSADDLWHIGFPFHARKRLAGHRLVATDADWSAGEGTEVSGPIEALLMLLAGRTATIPRLTGIST</sequence>
<gene>
    <name evidence="2" type="ORF">G7043_18420</name>
</gene>
<protein>
    <submittedName>
        <fullName evidence="2">Maleylpyruvate isomerase family mycothiol-dependent enzyme</fullName>
    </submittedName>
</protein>
<dbReference type="SUPFAM" id="SSF109854">
    <property type="entry name" value="DinB/YfiT-like putative metalloenzymes"/>
    <property type="match status" value="1"/>
</dbReference>
<dbReference type="GO" id="GO:0046872">
    <property type="term" value="F:metal ion binding"/>
    <property type="evidence" value="ECO:0007669"/>
    <property type="project" value="InterPro"/>
</dbReference>
<reference evidence="2 3" key="1">
    <citation type="submission" date="2020-03" db="EMBL/GenBank/DDBJ databases">
        <title>Isolation and identification of active actinomycetes.</title>
        <authorList>
            <person name="Sun X."/>
        </authorList>
    </citation>
    <scope>NUCLEOTIDE SEQUENCE [LARGE SCALE GENOMIC DNA]</scope>
    <source>
        <strain evidence="2 3">NEAU-D13</strain>
    </source>
</reference>